<accession>A0A6J5SVW2</accession>
<organism evidence="1">
    <name type="scientific">uncultured Caudovirales phage</name>
    <dbReference type="NCBI Taxonomy" id="2100421"/>
    <lineage>
        <taxon>Viruses</taxon>
        <taxon>Duplodnaviria</taxon>
        <taxon>Heunggongvirae</taxon>
        <taxon>Uroviricota</taxon>
        <taxon>Caudoviricetes</taxon>
        <taxon>Peduoviridae</taxon>
        <taxon>Maltschvirus</taxon>
        <taxon>Maltschvirus maltsch</taxon>
    </lineage>
</organism>
<dbReference type="Gene3D" id="3.30.1330.70">
    <property type="entry name" value="Holliday junction resolvase RusA"/>
    <property type="match status" value="1"/>
</dbReference>
<dbReference type="GO" id="GO:0000287">
    <property type="term" value="F:magnesium ion binding"/>
    <property type="evidence" value="ECO:0007669"/>
    <property type="project" value="InterPro"/>
</dbReference>
<evidence type="ECO:0000313" key="1">
    <source>
        <dbReference type="EMBL" id="CAB4218771.1"/>
    </source>
</evidence>
<dbReference type="Pfam" id="PF05866">
    <property type="entry name" value="RusA"/>
    <property type="match status" value="1"/>
</dbReference>
<dbReference type="GO" id="GO:0006310">
    <property type="term" value="P:DNA recombination"/>
    <property type="evidence" value="ECO:0007669"/>
    <property type="project" value="InterPro"/>
</dbReference>
<reference evidence="1" key="1">
    <citation type="submission" date="2020-05" db="EMBL/GenBank/DDBJ databases">
        <authorList>
            <person name="Chiriac C."/>
            <person name="Salcher M."/>
            <person name="Ghai R."/>
            <person name="Kavagutti S V."/>
        </authorList>
    </citation>
    <scope>NUCLEOTIDE SEQUENCE</scope>
</reference>
<dbReference type="InterPro" id="IPR008822">
    <property type="entry name" value="Endonuclease_RusA-like"/>
</dbReference>
<protein>
    <submittedName>
        <fullName evidence="1">Rus Holliday junction resolvase</fullName>
    </submittedName>
</protein>
<dbReference type="SUPFAM" id="SSF103084">
    <property type="entry name" value="Holliday junction resolvase RusA"/>
    <property type="match status" value="1"/>
</dbReference>
<dbReference type="EMBL" id="LR797470">
    <property type="protein sequence ID" value="CAB4218771.1"/>
    <property type="molecule type" value="Genomic_DNA"/>
</dbReference>
<proteinExistence type="predicted"/>
<gene>
    <name evidence="1" type="ORF">UFOVP1608_50</name>
</gene>
<name>A0A6J5SVW2_9CAUD</name>
<dbReference type="GO" id="GO:0006281">
    <property type="term" value="P:DNA repair"/>
    <property type="evidence" value="ECO:0007669"/>
    <property type="project" value="InterPro"/>
</dbReference>
<sequence>MTSSGRINLVESSAKVKPWRSAVAVAARQQANAQGWSTTTAEVSVTISFLMPRPKSLAKSVSAHVKKPDLDKLIRSTLDGIGDAGVIWGDDSQVGILVSAKRYALSDETTGATVTIV</sequence>
<dbReference type="InterPro" id="IPR036614">
    <property type="entry name" value="RusA-like_sf"/>
</dbReference>